<feature type="transmembrane region" description="Helical" evidence="1">
    <location>
        <begin position="47"/>
        <end position="66"/>
    </location>
</feature>
<protein>
    <submittedName>
        <fullName evidence="2">Uncharacterized protein</fullName>
    </submittedName>
</protein>
<evidence type="ECO:0000256" key="1">
    <source>
        <dbReference type="SAM" id="Phobius"/>
    </source>
</evidence>
<dbReference type="EMBL" id="JBHRSS010000003">
    <property type="protein sequence ID" value="MFC3104010.1"/>
    <property type="molecule type" value="Genomic_DNA"/>
</dbReference>
<feature type="transmembrane region" description="Helical" evidence="1">
    <location>
        <begin position="110"/>
        <end position="127"/>
    </location>
</feature>
<dbReference type="RefSeq" id="WP_380688588.1">
    <property type="nucleotide sequence ID" value="NZ_JBHRSS010000003.1"/>
</dbReference>
<sequence>MKVSDRIAMSVGMLDIAYVAWTTFAIARGALGLKSPNFGAPFSEFEIVVNLCVYLAMAACGAALVLRCHSLSWLNYLLLPVRILLVIPTLYPVFALLTALGVVISIRHELVLLLLSEFVRCIFVFLWDRTWRERLNATKGARGI</sequence>
<gene>
    <name evidence="2" type="ORF">ACFOSU_08910</name>
</gene>
<evidence type="ECO:0000313" key="2">
    <source>
        <dbReference type="EMBL" id="MFC3104010.1"/>
    </source>
</evidence>
<name>A0ABV7ERJ4_9GAMM</name>
<keyword evidence="1" id="KW-0472">Membrane</keyword>
<feature type="transmembrane region" description="Helical" evidence="1">
    <location>
        <begin position="7"/>
        <end position="27"/>
    </location>
</feature>
<keyword evidence="3" id="KW-1185">Reference proteome</keyword>
<keyword evidence="1" id="KW-0812">Transmembrane</keyword>
<evidence type="ECO:0000313" key="3">
    <source>
        <dbReference type="Proteomes" id="UP001595462"/>
    </source>
</evidence>
<keyword evidence="1" id="KW-1133">Transmembrane helix</keyword>
<comment type="caution">
    <text evidence="2">The sequence shown here is derived from an EMBL/GenBank/DDBJ whole genome shotgun (WGS) entry which is preliminary data.</text>
</comment>
<feature type="transmembrane region" description="Helical" evidence="1">
    <location>
        <begin position="78"/>
        <end position="104"/>
    </location>
</feature>
<reference evidence="3" key="1">
    <citation type="journal article" date="2019" name="Int. J. Syst. Evol. Microbiol.">
        <title>The Global Catalogue of Microorganisms (GCM) 10K type strain sequencing project: providing services to taxonomists for standard genome sequencing and annotation.</title>
        <authorList>
            <consortium name="The Broad Institute Genomics Platform"/>
            <consortium name="The Broad Institute Genome Sequencing Center for Infectious Disease"/>
            <person name="Wu L."/>
            <person name="Ma J."/>
        </authorList>
    </citation>
    <scope>NUCLEOTIDE SEQUENCE [LARGE SCALE GENOMIC DNA]</scope>
    <source>
        <strain evidence="3">KCTC 52640</strain>
    </source>
</reference>
<dbReference type="Proteomes" id="UP001595462">
    <property type="component" value="Unassembled WGS sequence"/>
</dbReference>
<organism evidence="2 3">
    <name type="scientific">Salinisphaera aquimarina</name>
    <dbReference type="NCBI Taxonomy" id="2094031"/>
    <lineage>
        <taxon>Bacteria</taxon>
        <taxon>Pseudomonadati</taxon>
        <taxon>Pseudomonadota</taxon>
        <taxon>Gammaproteobacteria</taxon>
        <taxon>Salinisphaerales</taxon>
        <taxon>Salinisphaeraceae</taxon>
        <taxon>Salinisphaera</taxon>
    </lineage>
</organism>
<accession>A0ABV7ERJ4</accession>
<proteinExistence type="predicted"/>